<feature type="domain" description="Thiamine pyrophosphate enzyme N-terminal TPP-binding" evidence="8">
    <location>
        <begin position="3"/>
        <end position="113"/>
    </location>
</feature>
<dbReference type="Pfam" id="PF00205">
    <property type="entry name" value="TPP_enzyme_M"/>
    <property type="match status" value="1"/>
</dbReference>
<dbReference type="CDD" id="cd00568">
    <property type="entry name" value="TPP_enzymes"/>
    <property type="match status" value="1"/>
</dbReference>
<evidence type="ECO:0000313" key="10">
    <source>
        <dbReference type="Proteomes" id="UP000474757"/>
    </source>
</evidence>
<evidence type="ECO:0000256" key="3">
    <source>
        <dbReference type="ARBA" id="ARBA00022679"/>
    </source>
</evidence>
<evidence type="ECO:0000256" key="4">
    <source>
        <dbReference type="ARBA" id="ARBA00023052"/>
    </source>
</evidence>
<dbReference type="CDD" id="cd07035">
    <property type="entry name" value="TPP_PYR_POX_like"/>
    <property type="match status" value="1"/>
</dbReference>
<proteinExistence type="inferred from homology"/>
<reference evidence="9 10" key="1">
    <citation type="submission" date="2020-02" db="EMBL/GenBank/DDBJ databases">
        <title>Pseudoroseicyclus tamarix, sp. nov., isolated from offshore sediment of a Tamarix chinensis forest.</title>
        <authorList>
            <person name="Gai Y."/>
        </authorList>
    </citation>
    <scope>NUCLEOTIDE SEQUENCE [LARGE SCALE GENOMIC DNA]</scope>
    <source>
        <strain evidence="9 10">CLL3-39</strain>
    </source>
</reference>
<dbReference type="GO" id="GO:0009099">
    <property type="term" value="P:L-valine biosynthetic process"/>
    <property type="evidence" value="ECO:0007669"/>
    <property type="project" value="TreeGrafter"/>
</dbReference>
<dbReference type="InterPro" id="IPR000399">
    <property type="entry name" value="TPP-bd_CS"/>
</dbReference>
<accession>A0A6B2K1H4</accession>
<dbReference type="Proteomes" id="UP000474757">
    <property type="component" value="Unassembled WGS sequence"/>
</dbReference>
<dbReference type="GO" id="GO:0005948">
    <property type="term" value="C:acetolactate synthase complex"/>
    <property type="evidence" value="ECO:0007669"/>
    <property type="project" value="TreeGrafter"/>
</dbReference>
<dbReference type="GO" id="GO:0050660">
    <property type="term" value="F:flavin adenine dinucleotide binding"/>
    <property type="evidence" value="ECO:0007669"/>
    <property type="project" value="TreeGrafter"/>
</dbReference>
<dbReference type="GO" id="GO:0047435">
    <property type="term" value="F:5-guanidino-2-oxopentanoate decarboxylase activity"/>
    <property type="evidence" value="ECO:0007669"/>
    <property type="project" value="UniProtKB-EC"/>
</dbReference>
<evidence type="ECO:0000256" key="1">
    <source>
        <dbReference type="ARBA" id="ARBA00001964"/>
    </source>
</evidence>
<dbReference type="GO" id="GO:0009097">
    <property type="term" value="P:isoleucine biosynthetic process"/>
    <property type="evidence" value="ECO:0007669"/>
    <property type="project" value="TreeGrafter"/>
</dbReference>
<dbReference type="Gene3D" id="3.40.50.970">
    <property type="match status" value="2"/>
</dbReference>
<name>A0A6B2K1H4_9RHOB</name>
<dbReference type="SUPFAM" id="SSF52518">
    <property type="entry name" value="Thiamin diphosphate-binding fold (THDP-binding)"/>
    <property type="match status" value="2"/>
</dbReference>
<keyword evidence="3" id="KW-0808">Transferase</keyword>
<evidence type="ECO:0000313" key="9">
    <source>
        <dbReference type="EMBL" id="NDV00206.1"/>
    </source>
</evidence>
<dbReference type="InterPro" id="IPR045229">
    <property type="entry name" value="TPP_enz"/>
</dbReference>
<keyword evidence="9" id="KW-0456">Lyase</keyword>
<dbReference type="RefSeq" id="WP_163890334.1">
    <property type="nucleotide sequence ID" value="NZ_JAAFYS010000001.1"/>
</dbReference>
<dbReference type="PROSITE" id="PS00187">
    <property type="entry name" value="TPP_ENZYMES"/>
    <property type="match status" value="1"/>
</dbReference>
<dbReference type="NCBIfam" id="NF005712">
    <property type="entry name" value="PRK07524.1"/>
    <property type="match status" value="1"/>
</dbReference>
<dbReference type="PANTHER" id="PTHR18968:SF13">
    <property type="entry name" value="ACETOLACTATE SYNTHASE CATALYTIC SUBUNIT, MITOCHONDRIAL"/>
    <property type="match status" value="1"/>
</dbReference>
<dbReference type="InterPro" id="IPR029061">
    <property type="entry name" value="THDP-binding"/>
</dbReference>
<keyword evidence="10" id="KW-1185">Reference proteome</keyword>
<dbReference type="GO" id="GO:0000287">
    <property type="term" value="F:magnesium ion binding"/>
    <property type="evidence" value="ECO:0007669"/>
    <property type="project" value="InterPro"/>
</dbReference>
<evidence type="ECO:0000259" key="8">
    <source>
        <dbReference type="Pfam" id="PF02776"/>
    </source>
</evidence>
<evidence type="ECO:0000259" key="7">
    <source>
        <dbReference type="Pfam" id="PF02775"/>
    </source>
</evidence>
<evidence type="ECO:0000256" key="2">
    <source>
        <dbReference type="ARBA" id="ARBA00007812"/>
    </source>
</evidence>
<dbReference type="InterPro" id="IPR011766">
    <property type="entry name" value="TPP_enzyme_TPP-bd"/>
</dbReference>
<dbReference type="PANTHER" id="PTHR18968">
    <property type="entry name" value="THIAMINE PYROPHOSPHATE ENZYMES"/>
    <property type="match status" value="1"/>
</dbReference>
<dbReference type="Pfam" id="PF02775">
    <property type="entry name" value="TPP_enzyme_C"/>
    <property type="match status" value="1"/>
</dbReference>
<dbReference type="GO" id="GO:0030976">
    <property type="term" value="F:thiamine pyrophosphate binding"/>
    <property type="evidence" value="ECO:0007669"/>
    <property type="project" value="InterPro"/>
</dbReference>
<comment type="similarity">
    <text evidence="2 5">Belongs to the TPP enzyme family.</text>
</comment>
<comment type="caution">
    <text evidence="9">The sequence shown here is derived from an EMBL/GenBank/DDBJ whole genome shotgun (WGS) entry which is preliminary data.</text>
</comment>
<feature type="domain" description="Thiamine pyrophosphate enzyme central" evidence="6">
    <location>
        <begin position="188"/>
        <end position="319"/>
    </location>
</feature>
<dbReference type="AlphaFoldDB" id="A0A6B2K1H4"/>
<dbReference type="GO" id="GO:0003984">
    <property type="term" value="F:acetolactate synthase activity"/>
    <property type="evidence" value="ECO:0007669"/>
    <property type="project" value="TreeGrafter"/>
</dbReference>
<comment type="cofactor">
    <cofactor evidence="1">
        <name>thiamine diphosphate</name>
        <dbReference type="ChEBI" id="CHEBI:58937"/>
    </cofactor>
</comment>
<dbReference type="SUPFAM" id="SSF52467">
    <property type="entry name" value="DHS-like NAD/FAD-binding domain"/>
    <property type="match status" value="1"/>
</dbReference>
<feature type="domain" description="Thiamine pyrophosphate enzyme TPP-binding" evidence="7">
    <location>
        <begin position="376"/>
        <end position="520"/>
    </location>
</feature>
<dbReference type="Pfam" id="PF02776">
    <property type="entry name" value="TPP_enzyme_N"/>
    <property type="match status" value="1"/>
</dbReference>
<evidence type="ECO:0000259" key="6">
    <source>
        <dbReference type="Pfam" id="PF00205"/>
    </source>
</evidence>
<dbReference type="InterPro" id="IPR012001">
    <property type="entry name" value="Thiamin_PyroP_enz_TPP-bd_dom"/>
</dbReference>
<dbReference type="Gene3D" id="3.40.50.1220">
    <property type="entry name" value="TPP-binding domain"/>
    <property type="match status" value="1"/>
</dbReference>
<dbReference type="FunFam" id="3.40.50.970:FF:000007">
    <property type="entry name" value="Acetolactate synthase"/>
    <property type="match status" value="1"/>
</dbReference>
<gene>
    <name evidence="9" type="ORF">GZA08_04390</name>
</gene>
<organism evidence="9 10">
    <name type="scientific">Pseudoroseicyclus tamaricis</name>
    <dbReference type="NCBI Taxonomy" id="2705421"/>
    <lineage>
        <taxon>Bacteria</taxon>
        <taxon>Pseudomonadati</taxon>
        <taxon>Pseudomonadota</taxon>
        <taxon>Alphaproteobacteria</taxon>
        <taxon>Rhodobacterales</taxon>
        <taxon>Paracoccaceae</taxon>
        <taxon>Pseudoroseicyclus</taxon>
    </lineage>
</organism>
<dbReference type="InterPro" id="IPR012000">
    <property type="entry name" value="Thiamin_PyroP_enz_cen_dom"/>
</dbReference>
<dbReference type="InterPro" id="IPR029035">
    <property type="entry name" value="DHS-like_NAD/FAD-binding_dom"/>
</dbReference>
<sequence>MATIGEALIAALEERGVEVVFGIPGVHTVELYRGLAGSGIRHVTARHEQGAGFMADGYGRVAGRPGVALVITGPGVTNTLTPMGQARADSSPMLVISGVNDRASLGRGLGKLHELPDQRATAGSVALSSTRVSAPEELGPALDAAFAALATGRPGPHHIEIPLDVMPLPAAPASEPPLTPTPSLPPGLDAAARLLSAATRPVILAGGGARWAEGALREVAEALDAPVIQTVNARGLMHAHPLTVPASPSLDPVRALVRESDAVLAIGTEFGQTDYDMMVDGGWPAPPRLVRIDVSEAQLRRHPAEIALAGRAEELLPALAARLPASESRDGPRRAGKARAAARAALDAEMAACLAVLEAIRDALPGALIVGDSTQAVYAGNLYYDHDRPGGWFNAATGYGALGFAIPAAIGAALAAPGTPVVALNGDGGAQFSVAELMTAAEERLPITFIVWNNRAYLEIARAMEGAGTPAIGCHPLPPDFSHIAAACALPYRQTGADPADVAAALTELRREDGPTLLEIRSPV</sequence>
<keyword evidence="4 5" id="KW-0786">Thiamine pyrophosphate</keyword>
<protein>
    <submittedName>
        <fullName evidence="9">5-guanidino-2-oxopentanoate decarboxylase</fullName>
        <ecNumber evidence="9">4.1.1.75</ecNumber>
    </submittedName>
</protein>
<evidence type="ECO:0000256" key="5">
    <source>
        <dbReference type="RuleBase" id="RU362132"/>
    </source>
</evidence>
<dbReference type="EC" id="4.1.1.75" evidence="9"/>
<dbReference type="EMBL" id="JAAGAB010000001">
    <property type="protein sequence ID" value="NDV00206.1"/>
    <property type="molecule type" value="Genomic_DNA"/>
</dbReference>